<keyword evidence="5" id="KW-1185">Reference proteome</keyword>
<dbReference type="InterPro" id="IPR000182">
    <property type="entry name" value="GNAT_dom"/>
</dbReference>
<accession>A0A3G3JYE2</accession>
<evidence type="ECO:0000259" key="3">
    <source>
        <dbReference type="PROSITE" id="PS51186"/>
    </source>
</evidence>
<sequence length="180" mass="20163">MPAVPPTRRRRFRRSLAGPGRKDGLIVISLTVLRVTLNELDQAVPLFDRYRQFYGQPSDQAAARGFLSERLQRQESAIYLAVDEETGQAVGFMQLYPTFSSISIRHSWILNDLFVSEEARGQGAGRLLLKAAKKLAEETGAKGLSLSTAVDNVTAQKLYESFGFVKDTEFYHYDLRTASV</sequence>
<evidence type="ECO:0000256" key="2">
    <source>
        <dbReference type="ARBA" id="ARBA00023315"/>
    </source>
</evidence>
<keyword evidence="2" id="KW-0012">Acyltransferase</keyword>
<dbReference type="PANTHER" id="PTHR43877:SF2">
    <property type="entry name" value="AMINOALKYLPHOSPHONATE N-ACETYLTRANSFERASE-RELATED"/>
    <property type="match status" value="1"/>
</dbReference>
<keyword evidence="1 4" id="KW-0808">Transferase</keyword>
<dbReference type="KEGG" id="coh:EAV92_08090"/>
<dbReference type="InterPro" id="IPR016181">
    <property type="entry name" value="Acyl_CoA_acyltransferase"/>
</dbReference>
<proteinExistence type="predicted"/>
<dbReference type="Gene3D" id="3.40.630.30">
    <property type="match status" value="1"/>
</dbReference>
<dbReference type="SUPFAM" id="SSF55729">
    <property type="entry name" value="Acyl-CoA N-acyltransferases (Nat)"/>
    <property type="match status" value="1"/>
</dbReference>
<dbReference type="AlphaFoldDB" id="A0A3G3JYE2"/>
<evidence type="ECO:0000313" key="4">
    <source>
        <dbReference type="EMBL" id="AYQ72529.1"/>
    </source>
</evidence>
<dbReference type="EMBL" id="CP033433">
    <property type="protein sequence ID" value="AYQ72529.1"/>
    <property type="molecule type" value="Genomic_DNA"/>
</dbReference>
<dbReference type="PANTHER" id="PTHR43877">
    <property type="entry name" value="AMINOALKYLPHOSPHONATE N-ACETYLTRANSFERASE-RELATED-RELATED"/>
    <property type="match status" value="1"/>
</dbReference>
<dbReference type="GO" id="GO:0016747">
    <property type="term" value="F:acyltransferase activity, transferring groups other than amino-acyl groups"/>
    <property type="evidence" value="ECO:0007669"/>
    <property type="project" value="InterPro"/>
</dbReference>
<name>A0A3G3JYE2_9BACL</name>
<gene>
    <name evidence="4" type="ORF">EAV92_08090</name>
</gene>
<protein>
    <submittedName>
        <fullName evidence="4">GNAT family N-acetyltransferase</fullName>
    </submittedName>
</protein>
<evidence type="ECO:0000256" key="1">
    <source>
        <dbReference type="ARBA" id="ARBA00022679"/>
    </source>
</evidence>
<dbReference type="Pfam" id="PF00583">
    <property type="entry name" value="Acetyltransf_1"/>
    <property type="match status" value="1"/>
</dbReference>
<feature type="domain" description="N-acetyltransferase" evidence="3">
    <location>
        <begin position="30"/>
        <end position="180"/>
    </location>
</feature>
<organism evidence="4 5">
    <name type="scientific">Cohnella candidum</name>
    <dbReference type="NCBI Taxonomy" id="2674991"/>
    <lineage>
        <taxon>Bacteria</taxon>
        <taxon>Bacillati</taxon>
        <taxon>Bacillota</taxon>
        <taxon>Bacilli</taxon>
        <taxon>Bacillales</taxon>
        <taxon>Paenibacillaceae</taxon>
        <taxon>Cohnella</taxon>
    </lineage>
</organism>
<dbReference type="CDD" id="cd04301">
    <property type="entry name" value="NAT_SF"/>
    <property type="match status" value="1"/>
</dbReference>
<dbReference type="PROSITE" id="PS51186">
    <property type="entry name" value="GNAT"/>
    <property type="match status" value="1"/>
</dbReference>
<reference evidence="4 5" key="1">
    <citation type="submission" date="2018-10" db="EMBL/GenBank/DDBJ databases">
        <title>Genome Sequence of Cohnella sp.</title>
        <authorList>
            <person name="Srinivasan S."/>
            <person name="Kim M.K."/>
        </authorList>
    </citation>
    <scope>NUCLEOTIDE SEQUENCE [LARGE SCALE GENOMIC DNA]</scope>
    <source>
        <strain evidence="4 5">18JY8-7</strain>
    </source>
</reference>
<dbReference type="Proteomes" id="UP000269097">
    <property type="component" value="Chromosome"/>
</dbReference>
<dbReference type="InterPro" id="IPR050832">
    <property type="entry name" value="Bact_Acetyltransf"/>
</dbReference>
<evidence type="ECO:0000313" key="5">
    <source>
        <dbReference type="Proteomes" id="UP000269097"/>
    </source>
</evidence>